<comment type="caution">
    <text evidence="1">The sequence shown here is derived from an EMBL/GenBank/DDBJ whole genome shotgun (WGS) entry which is preliminary data.</text>
</comment>
<dbReference type="AlphaFoldDB" id="A0A7Y8G2P1"/>
<name>A0A7Y8G2P1_9PSED</name>
<evidence type="ECO:0000313" key="1">
    <source>
        <dbReference type="EMBL" id="NWE89898.1"/>
    </source>
</evidence>
<reference evidence="1 2" key="1">
    <citation type="submission" date="2020-04" db="EMBL/GenBank/DDBJ databases">
        <title>Molecular characterization of pseudomonads from Agaricus bisporus reveal novel blotch 2 pathogens in Western Europe.</title>
        <authorList>
            <person name="Taparia T."/>
            <person name="Krijger M."/>
            <person name="Haynes E."/>
            <person name="Elpinstone J.G."/>
            <person name="Noble R."/>
            <person name="Van Der Wolf J."/>
        </authorList>
    </citation>
    <scope>NUCLEOTIDE SEQUENCE [LARGE SCALE GENOMIC DNA]</scope>
    <source>
        <strain evidence="1 2">P8021</strain>
    </source>
</reference>
<evidence type="ECO:0008006" key="3">
    <source>
        <dbReference type="Google" id="ProtNLM"/>
    </source>
</evidence>
<gene>
    <name evidence="1" type="ORF">HX893_17355</name>
</gene>
<evidence type="ECO:0000313" key="2">
    <source>
        <dbReference type="Proteomes" id="UP000585226"/>
    </source>
</evidence>
<dbReference type="Proteomes" id="UP000585226">
    <property type="component" value="Unassembled WGS sequence"/>
</dbReference>
<dbReference type="EMBL" id="JACASD010000039">
    <property type="protein sequence ID" value="NWE89898.1"/>
    <property type="molecule type" value="Genomic_DNA"/>
</dbReference>
<organism evidence="1 2">
    <name type="scientific">Pseudomonas reactans</name>
    <dbReference type="NCBI Taxonomy" id="117680"/>
    <lineage>
        <taxon>Bacteria</taxon>
        <taxon>Pseudomonadati</taxon>
        <taxon>Pseudomonadota</taxon>
        <taxon>Gammaproteobacteria</taxon>
        <taxon>Pseudomonadales</taxon>
        <taxon>Pseudomonadaceae</taxon>
        <taxon>Pseudomonas</taxon>
    </lineage>
</organism>
<dbReference type="RefSeq" id="WP_177111853.1">
    <property type="nucleotide sequence ID" value="NZ_JACASB010000078.1"/>
</dbReference>
<protein>
    <recommendedName>
        <fullName evidence="3">Type III secretion effector protein</fullName>
    </recommendedName>
</protein>
<sequence>MTESVNALGFTQPAARMGGDSYASYTRGVNNYRFPNSSERHFDGQNLYGGMKNVGNPFTSSDDHLLATDLKNDLPLLDPFKKDGKLTLACFNDAIASSTLPERTRKLLEAILNRPRIKEAITEKGGEITVDRLSDATKILHGNTDPNIEHKNPFESKSNRQVAEALLSVFPDWRDKDHDLNVGSEKHWYVSADKIKEIASNPDFTNVSGNVVIDPATQSPRKKYRAYDVHLANALMDRPELRASLDDYKANGYNPFGSLNHDGWYKNYSIERWIDNDKAEKGE</sequence>
<accession>A0A7Y8G2P1</accession>
<proteinExistence type="predicted"/>